<dbReference type="PANTHER" id="PTHR42760:SF133">
    <property type="entry name" value="3-OXOACYL-[ACYL-CARRIER-PROTEIN] REDUCTASE"/>
    <property type="match status" value="1"/>
</dbReference>
<accession>A0A318LM86</accession>
<dbReference type="PRINTS" id="PR00080">
    <property type="entry name" value="SDRFAMILY"/>
</dbReference>
<dbReference type="InterPro" id="IPR036291">
    <property type="entry name" value="NAD(P)-bd_dom_sf"/>
</dbReference>
<dbReference type="InterPro" id="IPR002347">
    <property type="entry name" value="SDR_fam"/>
</dbReference>
<evidence type="ECO:0000313" key="4">
    <source>
        <dbReference type="EMBL" id="PXY35471.1"/>
    </source>
</evidence>
<name>A0A318LM86_9PSEU</name>
<feature type="domain" description="Ketoreductase" evidence="3">
    <location>
        <begin position="28"/>
        <end position="214"/>
    </location>
</feature>
<protein>
    <submittedName>
        <fullName evidence="4">Oxidoreductase</fullName>
    </submittedName>
</protein>
<evidence type="ECO:0000313" key="5">
    <source>
        <dbReference type="Proteomes" id="UP000247892"/>
    </source>
</evidence>
<dbReference type="AlphaFoldDB" id="A0A318LM86"/>
<comment type="similarity">
    <text evidence="1">Belongs to the short-chain dehydrogenases/reductases (SDR) family.</text>
</comment>
<dbReference type="SUPFAM" id="SSF51735">
    <property type="entry name" value="NAD(P)-binding Rossmann-fold domains"/>
    <property type="match status" value="1"/>
</dbReference>
<dbReference type="FunFam" id="3.40.50.720:FF:000084">
    <property type="entry name" value="Short-chain dehydrogenase reductase"/>
    <property type="match status" value="1"/>
</dbReference>
<organism evidence="4 5">
    <name type="scientific">Prauserella flavalba</name>
    <dbReference type="NCBI Taxonomy" id="1477506"/>
    <lineage>
        <taxon>Bacteria</taxon>
        <taxon>Bacillati</taxon>
        <taxon>Actinomycetota</taxon>
        <taxon>Actinomycetes</taxon>
        <taxon>Pseudonocardiales</taxon>
        <taxon>Pseudonocardiaceae</taxon>
        <taxon>Prauserella</taxon>
    </lineage>
</organism>
<dbReference type="NCBIfam" id="NF005559">
    <property type="entry name" value="PRK07231.1"/>
    <property type="match status" value="1"/>
</dbReference>
<dbReference type="RefSeq" id="WP_110335469.1">
    <property type="nucleotide sequence ID" value="NZ_JBHVKT010000028.1"/>
</dbReference>
<evidence type="ECO:0000256" key="1">
    <source>
        <dbReference type="ARBA" id="ARBA00006484"/>
    </source>
</evidence>
<evidence type="ECO:0000256" key="2">
    <source>
        <dbReference type="ARBA" id="ARBA00023002"/>
    </source>
</evidence>
<dbReference type="PROSITE" id="PS00061">
    <property type="entry name" value="ADH_SHORT"/>
    <property type="match status" value="1"/>
</dbReference>
<proteinExistence type="inferred from homology"/>
<comment type="caution">
    <text evidence="4">The sequence shown here is derived from an EMBL/GenBank/DDBJ whole genome shotgun (WGS) entry which is preliminary data.</text>
</comment>
<dbReference type="GO" id="GO:0016616">
    <property type="term" value="F:oxidoreductase activity, acting on the CH-OH group of donors, NAD or NADP as acceptor"/>
    <property type="evidence" value="ECO:0007669"/>
    <property type="project" value="TreeGrafter"/>
</dbReference>
<dbReference type="InterPro" id="IPR057326">
    <property type="entry name" value="KR_dom"/>
</dbReference>
<evidence type="ECO:0000259" key="3">
    <source>
        <dbReference type="SMART" id="SM00822"/>
    </source>
</evidence>
<sequence length="278" mass="28897">MTSAAEPAGEGRVLHTPMTAVYPEFPGKVAVVTGAARGMGARFTSALAARGVHVVGGDINAGQMSATAGELNATLATQALHEQPGTVVGAGVDVTKADEHEALAQLALERFGRLDFWVNNAGIFPFALVDEITPEQINATLSVNVEGVLFGAQAAARHLGPGGAIVNMSSVSAIRVRRGRGAYCTSKAAVAHLTESLAVELGDKGIRVNAIAPGYIDTEMTRWVREDPAALRHALDTVPLHRLGSPEEVVGPLLFLLSDSARYVTGHSIAVDGGSRHV</sequence>
<dbReference type="CDD" id="cd05233">
    <property type="entry name" value="SDR_c"/>
    <property type="match status" value="1"/>
</dbReference>
<keyword evidence="5" id="KW-1185">Reference proteome</keyword>
<keyword evidence="2" id="KW-0560">Oxidoreductase</keyword>
<dbReference type="PANTHER" id="PTHR42760">
    <property type="entry name" value="SHORT-CHAIN DEHYDROGENASES/REDUCTASES FAMILY MEMBER"/>
    <property type="match status" value="1"/>
</dbReference>
<dbReference type="SMART" id="SM00822">
    <property type="entry name" value="PKS_KR"/>
    <property type="match status" value="1"/>
</dbReference>
<dbReference type="Pfam" id="PF13561">
    <property type="entry name" value="adh_short_C2"/>
    <property type="match status" value="1"/>
</dbReference>
<dbReference type="PRINTS" id="PR00081">
    <property type="entry name" value="GDHRDH"/>
</dbReference>
<dbReference type="InterPro" id="IPR020904">
    <property type="entry name" value="Sc_DH/Rdtase_CS"/>
</dbReference>
<dbReference type="OrthoDB" id="286404at2"/>
<dbReference type="Proteomes" id="UP000247892">
    <property type="component" value="Unassembled WGS sequence"/>
</dbReference>
<reference evidence="4 5" key="1">
    <citation type="submission" date="2016-07" db="EMBL/GenBank/DDBJ databases">
        <title>Draft genome sequence of Prauserella sp. YIM 121212, isolated from alkaline soil.</title>
        <authorList>
            <person name="Ruckert C."/>
            <person name="Albersmeier A."/>
            <person name="Jiang C.-L."/>
            <person name="Jiang Y."/>
            <person name="Kalinowski J."/>
            <person name="Schneider O."/>
            <person name="Winkler A."/>
            <person name="Zotchev S.B."/>
        </authorList>
    </citation>
    <scope>NUCLEOTIDE SEQUENCE [LARGE SCALE GENOMIC DNA]</scope>
    <source>
        <strain evidence="4 5">YIM 121212</strain>
    </source>
</reference>
<dbReference type="Gene3D" id="3.40.50.720">
    <property type="entry name" value="NAD(P)-binding Rossmann-like Domain"/>
    <property type="match status" value="1"/>
</dbReference>
<gene>
    <name evidence="4" type="ORF">BA062_08055</name>
</gene>
<dbReference type="EMBL" id="MASU01000005">
    <property type="protein sequence ID" value="PXY35471.1"/>
    <property type="molecule type" value="Genomic_DNA"/>
</dbReference>